<gene>
    <name evidence="18" type="ORF">RUM43_010292</name>
</gene>
<keyword evidence="8" id="KW-0865">Zymogen</keyword>
<reference evidence="18 19" key="1">
    <citation type="submission" date="2023-10" db="EMBL/GenBank/DDBJ databases">
        <title>Genomes of two closely related lineages of the louse Polyplax serrata with different host specificities.</title>
        <authorList>
            <person name="Martinu J."/>
            <person name="Tarabai H."/>
            <person name="Stefka J."/>
            <person name="Hypsa V."/>
        </authorList>
    </citation>
    <scope>NUCLEOTIDE SEQUENCE [LARGE SCALE GENOMIC DNA]</scope>
    <source>
        <strain evidence="18">HR10_N</strain>
    </source>
</reference>
<comment type="subunit">
    <text evidence="3">Homodimer.</text>
</comment>
<keyword evidence="4" id="KW-0121">Carboxypeptidase</keyword>
<dbReference type="Gene3D" id="3.40.50.1820">
    <property type="entry name" value="alpha/beta hydrolase"/>
    <property type="match status" value="1"/>
</dbReference>
<comment type="caution">
    <text evidence="18">The sequence shown here is derived from an EMBL/GenBank/DDBJ whole genome shotgun (WGS) entry which is preliminary data.</text>
</comment>
<evidence type="ECO:0000256" key="8">
    <source>
        <dbReference type="ARBA" id="ARBA00023145"/>
    </source>
</evidence>
<comment type="similarity">
    <text evidence="2">Belongs to the peptidase S28 family.</text>
</comment>
<evidence type="ECO:0000256" key="11">
    <source>
        <dbReference type="ARBA" id="ARBA00023228"/>
    </source>
</evidence>
<dbReference type="GO" id="GO:0004185">
    <property type="term" value="F:serine-type carboxypeptidase activity"/>
    <property type="evidence" value="ECO:0007669"/>
    <property type="project" value="UniProtKB-EC"/>
</dbReference>
<dbReference type="GO" id="GO:0006508">
    <property type="term" value="P:proteolysis"/>
    <property type="evidence" value="ECO:0007669"/>
    <property type="project" value="UniProtKB-KW"/>
</dbReference>
<evidence type="ECO:0000256" key="10">
    <source>
        <dbReference type="ARBA" id="ARBA00023180"/>
    </source>
</evidence>
<dbReference type="GO" id="GO:0008239">
    <property type="term" value="F:dipeptidyl-peptidase activity"/>
    <property type="evidence" value="ECO:0007669"/>
    <property type="project" value="TreeGrafter"/>
</dbReference>
<organism evidence="18 19">
    <name type="scientific">Polyplax serrata</name>
    <name type="common">Common mouse louse</name>
    <dbReference type="NCBI Taxonomy" id="468196"/>
    <lineage>
        <taxon>Eukaryota</taxon>
        <taxon>Metazoa</taxon>
        <taxon>Ecdysozoa</taxon>
        <taxon>Arthropoda</taxon>
        <taxon>Hexapoda</taxon>
        <taxon>Insecta</taxon>
        <taxon>Pterygota</taxon>
        <taxon>Neoptera</taxon>
        <taxon>Paraneoptera</taxon>
        <taxon>Psocodea</taxon>
        <taxon>Troctomorpha</taxon>
        <taxon>Phthiraptera</taxon>
        <taxon>Anoplura</taxon>
        <taxon>Polyplacidae</taxon>
        <taxon>Polyplax</taxon>
    </lineage>
</organism>
<evidence type="ECO:0000256" key="15">
    <source>
        <dbReference type="ARBA" id="ARBA00073691"/>
    </source>
</evidence>
<evidence type="ECO:0000256" key="14">
    <source>
        <dbReference type="ARBA" id="ARBA00066456"/>
    </source>
</evidence>
<comment type="catalytic activity">
    <reaction evidence="12">
        <text>Cleavage of a -Pro-|-Xaa bond to release a C-terminal amino acid.</text>
        <dbReference type="EC" id="3.4.16.2"/>
    </reaction>
</comment>
<keyword evidence="10" id="KW-0325">Glycoprotein</keyword>
<evidence type="ECO:0000256" key="12">
    <source>
        <dbReference type="ARBA" id="ARBA00052013"/>
    </source>
</evidence>
<dbReference type="EC" id="3.4.16.2" evidence="14"/>
<evidence type="ECO:0000256" key="9">
    <source>
        <dbReference type="ARBA" id="ARBA00023157"/>
    </source>
</evidence>
<dbReference type="GO" id="GO:0005764">
    <property type="term" value="C:lysosome"/>
    <property type="evidence" value="ECO:0007669"/>
    <property type="project" value="UniProtKB-SubCell"/>
</dbReference>
<dbReference type="EMBL" id="JAWJWE010000004">
    <property type="protein sequence ID" value="KAK6636630.1"/>
    <property type="molecule type" value="Genomic_DNA"/>
</dbReference>
<evidence type="ECO:0000313" key="18">
    <source>
        <dbReference type="EMBL" id="KAK6636630.1"/>
    </source>
</evidence>
<keyword evidence="5" id="KW-0645">Protease</keyword>
<evidence type="ECO:0000256" key="5">
    <source>
        <dbReference type="ARBA" id="ARBA00022670"/>
    </source>
</evidence>
<dbReference type="Proteomes" id="UP001372834">
    <property type="component" value="Unassembled WGS sequence"/>
</dbReference>
<keyword evidence="7" id="KW-0378">Hydrolase</keyword>
<dbReference type="Pfam" id="PF05577">
    <property type="entry name" value="Peptidase_S28"/>
    <property type="match status" value="1"/>
</dbReference>
<protein>
    <recommendedName>
        <fullName evidence="15">Lysosomal Pro-X carboxypeptidase</fullName>
        <ecNumber evidence="14">3.4.16.2</ecNumber>
    </recommendedName>
    <alternativeName>
        <fullName evidence="17">Proline carboxypeptidase</fullName>
    </alternativeName>
    <alternativeName>
        <fullName evidence="16">Prolylcarboxypeptidase</fullName>
    </alternativeName>
</protein>
<evidence type="ECO:0000256" key="6">
    <source>
        <dbReference type="ARBA" id="ARBA00022729"/>
    </source>
</evidence>
<name>A0AAN8PL65_POLSC</name>
<comment type="function">
    <text evidence="13">Cleaves C-terminal amino acids linked to proline in peptides such as angiotensin II, III and des-Arg9-bradykinin. This cleavage occurs at acidic pH, but enzymatic activity is retained with some substrates at neutral pH.</text>
</comment>
<dbReference type="AlphaFoldDB" id="A0AAN8PL65"/>
<evidence type="ECO:0000256" key="3">
    <source>
        <dbReference type="ARBA" id="ARBA00011738"/>
    </source>
</evidence>
<evidence type="ECO:0000256" key="13">
    <source>
        <dbReference type="ARBA" id="ARBA00059701"/>
    </source>
</evidence>
<evidence type="ECO:0000256" key="4">
    <source>
        <dbReference type="ARBA" id="ARBA00022645"/>
    </source>
</evidence>
<evidence type="ECO:0000256" key="17">
    <source>
        <dbReference type="ARBA" id="ARBA00076608"/>
    </source>
</evidence>
<dbReference type="PANTHER" id="PTHR11010">
    <property type="entry name" value="PROTEASE S28 PRO-X CARBOXYPEPTIDASE-RELATED"/>
    <property type="match status" value="1"/>
</dbReference>
<dbReference type="SUPFAM" id="SSF53474">
    <property type="entry name" value="alpha/beta-Hydrolases"/>
    <property type="match status" value="1"/>
</dbReference>
<evidence type="ECO:0000313" key="19">
    <source>
        <dbReference type="Proteomes" id="UP001372834"/>
    </source>
</evidence>
<dbReference type="Gene3D" id="1.20.120.980">
    <property type="entry name" value="Serine carboxypeptidase S28, SKS domain"/>
    <property type="match status" value="1"/>
</dbReference>
<sequence>MQFENSVLVRRDKSERKSSEVVQKKKPPSVSGVETLFFLLLQLDHFSFANNVTFDIRYLINDTYWKPGSGPIFFYTGNEGDIEVFAQNTGFMWEIAPKFRALVIFAEHRYYGKSLPFGNQSFSDPKHLGYLTSQQALADYVDLLTYIQTNSSRSYRSPVIAFGGSYGGMLSAYMRMKYPHIIAGSIASSAPLWSFTGLTPCDAFARIVTADFTAENKSCSKNVRRSWEIINNVTSKEEGLQWMSTEWKLCHPLKNKTDVVALKDWLADVYGTLAMLNYPYSTDFLTKLPGHPVREFCKSLQNVTSTGKDLLKELHKSVSVYFNYTGDQKCLNYYSISPTLGADMWDYQACSEMVMPMCQNGNTDMFEPTPWSLADFSESCMKQWKVKPHPYLAEKMYGGKAISSASNIMFSNGLLDPWTSGGVLKTRSKSIKIVLIPEAAHHLDLRPSNPADPDSVRKSRLFYQDLIKDWIREFDERFNSV</sequence>
<dbReference type="InterPro" id="IPR029058">
    <property type="entry name" value="AB_hydrolase_fold"/>
</dbReference>
<keyword evidence="11" id="KW-0458">Lysosome</keyword>
<evidence type="ECO:0000256" key="1">
    <source>
        <dbReference type="ARBA" id="ARBA00004371"/>
    </source>
</evidence>
<accession>A0AAN8PL65</accession>
<keyword evidence="6" id="KW-0732">Signal</keyword>
<evidence type="ECO:0000256" key="7">
    <source>
        <dbReference type="ARBA" id="ARBA00022801"/>
    </source>
</evidence>
<dbReference type="PANTHER" id="PTHR11010:SF38">
    <property type="entry name" value="LYSOSOMAL PRO-X CARBOXYPEPTIDASE"/>
    <property type="match status" value="1"/>
</dbReference>
<dbReference type="InterPro" id="IPR042269">
    <property type="entry name" value="Ser_carbopepase_S28_SKS"/>
</dbReference>
<comment type="subcellular location">
    <subcellularLocation>
        <location evidence="1">Lysosome</location>
    </subcellularLocation>
</comment>
<proteinExistence type="inferred from homology"/>
<evidence type="ECO:0000256" key="16">
    <source>
        <dbReference type="ARBA" id="ARBA00076475"/>
    </source>
</evidence>
<dbReference type="InterPro" id="IPR008758">
    <property type="entry name" value="Peptidase_S28"/>
</dbReference>
<keyword evidence="9" id="KW-1015">Disulfide bond</keyword>
<dbReference type="FunFam" id="1.20.120.980:FF:000002">
    <property type="entry name" value="lysosomal Pro-X carboxypeptidase"/>
    <property type="match status" value="1"/>
</dbReference>
<evidence type="ECO:0000256" key="2">
    <source>
        <dbReference type="ARBA" id="ARBA00011079"/>
    </source>
</evidence>